<dbReference type="Proteomes" id="UP000001861">
    <property type="component" value="Unassembled WGS sequence"/>
</dbReference>
<organism evidence="1 2">
    <name type="scientific">Coprinopsis cinerea (strain Okayama-7 / 130 / ATCC MYA-4618 / FGSC 9003)</name>
    <name type="common">Inky cap fungus</name>
    <name type="synonym">Hormographiella aspergillata</name>
    <dbReference type="NCBI Taxonomy" id="240176"/>
    <lineage>
        <taxon>Eukaryota</taxon>
        <taxon>Fungi</taxon>
        <taxon>Dikarya</taxon>
        <taxon>Basidiomycota</taxon>
        <taxon>Agaricomycotina</taxon>
        <taxon>Agaricomycetes</taxon>
        <taxon>Agaricomycetidae</taxon>
        <taxon>Agaricales</taxon>
        <taxon>Agaricineae</taxon>
        <taxon>Psathyrellaceae</taxon>
        <taxon>Coprinopsis</taxon>
    </lineage>
</organism>
<dbReference type="GeneID" id="9380343"/>
<name>D6RQ09_COPC7</name>
<gene>
    <name evidence="1" type="ORF">CC1G_15330</name>
</gene>
<evidence type="ECO:0000313" key="2">
    <source>
        <dbReference type="Proteomes" id="UP000001861"/>
    </source>
</evidence>
<dbReference type="HOGENOM" id="CLU_1835056_0_0_1"/>
<dbReference type="EMBL" id="AACS02000010">
    <property type="protein sequence ID" value="EFI26929.1"/>
    <property type="molecule type" value="Genomic_DNA"/>
</dbReference>
<reference evidence="1 2" key="1">
    <citation type="journal article" date="2010" name="Proc. Natl. Acad. Sci. U.S.A.">
        <title>Insights into evolution of multicellular fungi from the assembled chromosomes of the mushroom Coprinopsis cinerea (Coprinus cinereus).</title>
        <authorList>
            <person name="Stajich J.E."/>
            <person name="Wilke S.K."/>
            <person name="Ahren D."/>
            <person name="Au C.H."/>
            <person name="Birren B.W."/>
            <person name="Borodovsky M."/>
            <person name="Burns C."/>
            <person name="Canback B."/>
            <person name="Casselton L.A."/>
            <person name="Cheng C.K."/>
            <person name="Deng J."/>
            <person name="Dietrich F.S."/>
            <person name="Fargo D.C."/>
            <person name="Farman M.L."/>
            <person name="Gathman A.C."/>
            <person name="Goldberg J."/>
            <person name="Guigo R."/>
            <person name="Hoegger P.J."/>
            <person name="Hooker J.B."/>
            <person name="Huggins A."/>
            <person name="James T.Y."/>
            <person name="Kamada T."/>
            <person name="Kilaru S."/>
            <person name="Kodira C."/>
            <person name="Kues U."/>
            <person name="Kupfer D."/>
            <person name="Kwan H.S."/>
            <person name="Lomsadze A."/>
            <person name="Li W."/>
            <person name="Lilly W.W."/>
            <person name="Ma L.J."/>
            <person name="Mackey A.J."/>
            <person name="Manning G."/>
            <person name="Martin F."/>
            <person name="Muraguchi H."/>
            <person name="Natvig D.O."/>
            <person name="Palmerini H."/>
            <person name="Ramesh M.A."/>
            <person name="Rehmeyer C.J."/>
            <person name="Roe B.A."/>
            <person name="Shenoy N."/>
            <person name="Stanke M."/>
            <person name="Ter-Hovhannisyan V."/>
            <person name="Tunlid A."/>
            <person name="Velagapudi R."/>
            <person name="Vision T.J."/>
            <person name="Zeng Q."/>
            <person name="Zolan M.E."/>
            <person name="Pukkila P.J."/>
        </authorList>
    </citation>
    <scope>NUCLEOTIDE SEQUENCE [LARGE SCALE GENOMIC DNA]</scope>
    <source>
        <strain evidence="2">Okayama-7 / 130 / ATCC MYA-4618 / FGSC 9003</strain>
    </source>
</reference>
<dbReference type="InParanoid" id="D6RQ09"/>
<protein>
    <submittedName>
        <fullName evidence="1">Uncharacterized protein</fullName>
    </submittedName>
</protein>
<dbReference type="AlphaFoldDB" id="D6RQ09"/>
<keyword evidence="2" id="KW-1185">Reference proteome</keyword>
<sequence>MMKEAADIDHEDVRCAEDIGREVDSIAPVRQGQAVGQALVHSQVRRLWRCRQGRNLARSAQGIEVVQDTQTGSFWPKLRDASVSVPYDEPPAAAATNIISRFRSSLRGPLAVQGRLAAMLKGRPGLHSAGTAHSTLPAGS</sequence>
<dbReference type="VEuPathDB" id="FungiDB:CC1G_15330"/>
<comment type="caution">
    <text evidence="1">The sequence shown here is derived from an EMBL/GenBank/DDBJ whole genome shotgun (WGS) entry which is preliminary data.</text>
</comment>
<dbReference type="KEGG" id="cci:CC1G_15330"/>
<proteinExistence type="predicted"/>
<dbReference type="RefSeq" id="XP_002910423.1">
    <property type="nucleotide sequence ID" value="XM_002910377.1"/>
</dbReference>
<evidence type="ECO:0000313" key="1">
    <source>
        <dbReference type="EMBL" id="EFI26929.1"/>
    </source>
</evidence>
<accession>D6RQ09</accession>